<dbReference type="HOGENOM" id="CLU_1826291_0_0_1"/>
<dbReference type="OrthoDB" id="2753997at2759"/>
<sequence length="141" mass="16291">MHTINRPFICGWAVTRDWMRCFWKASEDVSGWPVWSDHQLGLTMTWGRLRLKWCLGALDHVMMMTMGVRPDLPVLDDAVTNMFFDQLPSVDVVGIACTVNRNKYFDQPDEATYEWLKKIFGGEPAWFGYPLSAEAYYAQDG</sequence>
<name>A0A060SQM3_PYCCI</name>
<accession>A0A060SQM3</accession>
<protein>
    <submittedName>
        <fullName evidence="1">Uncharacterized protein</fullName>
    </submittedName>
</protein>
<keyword evidence="2" id="KW-1185">Reference proteome</keyword>
<gene>
    <name evidence="1" type="ORF">BN946_scf185033.g4</name>
</gene>
<evidence type="ECO:0000313" key="2">
    <source>
        <dbReference type="Proteomes" id="UP000029665"/>
    </source>
</evidence>
<comment type="caution">
    <text evidence="1">The sequence shown here is derived from an EMBL/GenBank/DDBJ whole genome shotgun (WGS) entry which is preliminary data.</text>
</comment>
<evidence type="ECO:0000313" key="1">
    <source>
        <dbReference type="EMBL" id="CDO76807.1"/>
    </source>
</evidence>
<dbReference type="AlphaFoldDB" id="A0A060SQM3"/>
<dbReference type="EMBL" id="CCBP010000415">
    <property type="protein sequence ID" value="CDO76807.1"/>
    <property type="molecule type" value="Genomic_DNA"/>
</dbReference>
<proteinExistence type="predicted"/>
<organism evidence="1 2">
    <name type="scientific">Pycnoporus cinnabarinus</name>
    <name type="common">Cinnabar-red polypore</name>
    <name type="synonym">Trametes cinnabarina</name>
    <dbReference type="NCBI Taxonomy" id="5643"/>
    <lineage>
        <taxon>Eukaryota</taxon>
        <taxon>Fungi</taxon>
        <taxon>Dikarya</taxon>
        <taxon>Basidiomycota</taxon>
        <taxon>Agaricomycotina</taxon>
        <taxon>Agaricomycetes</taxon>
        <taxon>Polyporales</taxon>
        <taxon>Polyporaceae</taxon>
        <taxon>Trametes</taxon>
    </lineage>
</organism>
<dbReference type="Proteomes" id="UP000029665">
    <property type="component" value="Unassembled WGS sequence"/>
</dbReference>
<reference evidence="1" key="1">
    <citation type="submission" date="2014-01" db="EMBL/GenBank/DDBJ databases">
        <title>The genome of the white-rot fungus Pycnoporus cinnabarinus: a basidiomycete model with a versatile arsenal for lignocellulosic biomass breakdown.</title>
        <authorList>
            <person name="Levasseur A."/>
            <person name="Lomascolo A."/>
            <person name="Ruiz-Duenas F.J."/>
            <person name="Uzan E."/>
            <person name="Piumi F."/>
            <person name="Kues U."/>
            <person name="Ram A.F.J."/>
            <person name="Murat C."/>
            <person name="Haon M."/>
            <person name="Benoit I."/>
            <person name="Arfi Y."/>
            <person name="Chevret D."/>
            <person name="Drula E."/>
            <person name="Kwon M.J."/>
            <person name="Gouret P."/>
            <person name="Lesage-Meessen L."/>
            <person name="Lombard V."/>
            <person name="Mariette J."/>
            <person name="Noirot C."/>
            <person name="Park J."/>
            <person name="Patyshakuliyeva A."/>
            <person name="Wieneger R.A.B."/>
            <person name="Wosten H.A.B."/>
            <person name="Martin F."/>
            <person name="Coutinho P.M."/>
            <person name="de Vries R."/>
            <person name="Martinez A.T."/>
            <person name="Klopp C."/>
            <person name="Pontarotti P."/>
            <person name="Henrissat B."/>
            <person name="Record E."/>
        </authorList>
    </citation>
    <scope>NUCLEOTIDE SEQUENCE [LARGE SCALE GENOMIC DNA]</scope>
    <source>
        <strain evidence="1">BRFM137</strain>
    </source>
</reference>